<reference evidence="1 2" key="1">
    <citation type="submission" date="2019-03" db="EMBL/GenBank/DDBJ databases">
        <authorList>
            <consortium name="Pathogen Informatics"/>
        </authorList>
    </citation>
    <scope>NUCLEOTIDE SEQUENCE [LARGE SCALE GENOMIC DNA]</scope>
    <source>
        <strain evidence="1 2">NCTC9001</strain>
    </source>
</reference>
<dbReference type="Proteomes" id="UP000372890">
    <property type="component" value="Unassembled WGS sequence"/>
</dbReference>
<evidence type="ECO:0000313" key="2">
    <source>
        <dbReference type="Proteomes" id="UP000372890"/>
    </source>
</evidence>
<evidence type="ECO:0000313" key="1">
    <source>
        <dbReference type="EMBL" id="VFS03863.1"/>
    </source>
</evidence>
<organism evidence="1 2">
    <name type="scientific">Escherichia coli</name>
    <dbReference type="NCBI Taxonomy" id="562"/>
    <lineage>
        <taxon>Bacteria</taxon>
        <taxon>Pseudomonadati</taxon>
        <taxon>Pseudomonadota</taxon>
        <taxon>Gammaproteobacteria</taxon>
        <taxon>Enterobacterales</taxon>
        <taxon>Enterobacteriaceae</taxon>
        <taxon>Escherichia</taxon>
    </lineage>
</organism>
<proteinExistence type="predicted"/>
<dbReference type="EMBL" id="CAADIS010000002">
    <property type="protein sequence ID" value="VFS03863.1"/>
    <property type="molecule type" value="Genomic_DNA"/>
</dbReference>
<gene>
    <name evidence="1" type="ORF">NCTC9001_00610</name>
</gene>
<sequence>MGVPSAIDITRVGSSGILPVINTAIAHKDAGIGMIGAGIVHPPFACFEKAIFGWCERYGV</sequence>
<name>A0A484VZG0_ECOLX</name>
<accession>A0A484VZG0</accession>
<protein>
    <submittedName>
        <fullName evidence="1">Putative cytoplasmic protein</fullName>
    </submittedName>
</protein>
<dbReference type="AlphaFoldDB" id="A0A484VZG0"/>
<dbReference type="Gene3D" id="3.90.1700.10">
    <property type="entry name" value="v583 domain like"/>
    <property type="match status" value="1"/>
</dbReference>